<keyword evidence="3" id="KW-1185">Reference proteome</keyword>
<dbReference type="EMBL" id="ML733393">
    <property type="protein sequence ID" value="KAB8225769.1"/>
    <property type="molecule type" value="Genomic_DNA"/>
</dbReference>
<reference evidence="2 3" key="1">
    <citation type="submission" date="2019-04" db="EMBL/GenBank/DDBJ databases">
        <title>Fungal friends and foes A comparative genomics study of 23 Aspergillus species from section Flavi.</title>
        <authorList>
            <consortium name="DOE Joint Genome Institute"/>
            <person name="Kjaerbolling I."/>
            <person name="Vesth T.C."/>
            <person name="Frisvad J.C."/>
            <person name="Nybo J.L."/>
            <person name="Theobald S."/>
            <person name="Kildgaard S."/>
            <person name="Petersen T.I."/>
            <person name="Kuo A."/>
            <person name="Sato A."/>
            <person name="Lyhne E.K."/>
            <person name="Kogle M.E."/>
            <person name="Wiebenga A."/>
            <person name="Kun R.S."/>
            <person name="Lubbers R.J."/>
            <person name="Makela M.R."/>
            <person name="Barry K."/>
            <person name="Chovatia M."/>
            <person name="Clum A."/>
            <person name="Daum C."/>
            <person name="Haridas S."/>
            <person name="He G."/>
            <person name="LaButti K."/>
            <person name="Lipzen A."/>
            <person name="Mondo S."/>
            <person name="Pangilinan J."/>
            <person name="Riley R."/>
            <person name="Salamov A."/>
            <person name="Simmons B.A."/>
            <person name="Magnuson J.K."/>
            <person name="Henrissat B."/>
            <person name="Mortensen U.H."/>
            <person name="Larsen T.O."/>
            <person name="De vries R.P."/>
            <person name="Grigoriev I.V."/>
            <person name="Machida M."/>
            <person name="Baker S.E."/>
            <person name="Andersen M.R."/>
        </authorList>
    </citation>
    <scope>NUCLEOTIDE SEQUENCE [LARGE SCALE GENOMIC DNA]</scope>
    <source>
        <strain evidence="2 3">CBS 126849</strain>
    </source>
</reference>
<feature type="signal peptide" evidence="1">
    <location>
        <begin position="1"/>
        <end position="19"/>
    </location>
</feature>
<accession>A0A5N6F821</accession>
<sequence length="180" mass="19448">MKVFQTIAYLFLSANAVYALPAESTVDTTDAANILEARANLPGLSALQTKYANAIIAQAKKDAVGAYGCQIAIVTGITETKLMMFANKAVPSSLKFPHDRVGTNRDAVGIFQQPVSVYKNLPCDMNAACSAGQLYQEIKKIQGWQNMNITTICQKTRYSNCDQYPERVGLATNVCKAGGL</sequence>
<gene>
    <name evidence="2" type="ORF">BDV33DRAFT_163317</name>
</gene>
<protein>
    <submittedName>
        <fullName evidence="2">Uncharacterized protein</fullName>
    </submittedName>
</protein>
<feature type="chain" id="PRO_5024957155" evidence="1">
    <location>
        <begin position="20"/>
        <end position="180"/>
    </location>
</feature>
<dbReference type="Proteomes" id="UP000326799">
    <property type="component" value="Unassembled WGS sequence"/>
</dbReference>
<name>A0A5N6F821_9EURO</name>
<proteinExistence type="predicted"/>
<evidence type="ECO:0000313" key="3">
    <source>
        <dbReference type="Proteomes" id="UP000326799"/>
    </source>
</evidence>
<evidence type="ECO:0000256" key="1">
    <source>
        <dbReference type="SAM" id="SignalP"/>
    </source>
</evidence>
<organism evidence="2 3">
    <name type="scientific">Aspergillus novoparasiticus</name>
    <dbReference type="NCBI Taxonomy" id="986946"/>
    <lineage>
        <taxon>Eukaryota</taxon>
        <taxon>Fungi</taxon>
        <taxon>Dikarya</taxon>
        <taxon>Ascomycota</taxon>
        <taxon>Pezizomycotina</taxon>
        <taxon>Eurotiomycetes</taxon>
        <taxon>Eurotiomycetidae</taxon>
        <taxon>Eurotiales</taxon>
        <taxon>Aspergillaceae</taxon>
        <taxon>Aspergillus</taxon>
        <taxon>Aspergillus subgen. Circumdati</taxon>
    </lineage>
</organism>
<evidence type="ECO:0000313" key="2">
    <source>
        <dbReference type="EMBL" id="KAB8225769.1"/>
    </source>
</evidence>
<dbReference type="AlphaFoldDB" id="A0A5N6F821"/>
<keyword evidence="1" id="KW-0732">Signal</keyword>